<keyword evidence="3" id="KW-0067">ATP-binding</keyword>
<dbReference type="PANTHER" id="PTHR10457:SF7">
    <property type="entry name" value="GALACTOKINASE-RELATED"/>
    <property type="match status" value="1"/>
</dbReference>
<dbReference type="InterPro" id="IPR006204">
    <property type="entry name" value="GHMP_kinase_N_dom"/>
</dbReference>
<dbReference type="GO" id="GO:0005524">
    <property type="term" value="F:ATP binding"/>
    <property type="evidence" value="ECO:0007669"/>
    <property type="project" value="UniProtKB-KW"/>
</dbReference>
<accession>A0A310SBP3</accession>
<dbReference type="GO" id="GO:0005829">
    <property type="term" value="C:cytosol"/>
    <property type="evidence" value="ECO:0007669"/>
    <property type="project" value="TreeGrafter"/>
</dbReference>
<dbReference type="SUPFAM" id="SSF54211">
    <property type="entry name" value="Ribosomal protein S5 domain 2-like"/>
    <property type="match status" value="1"/>
</dbReference>
<organism evidence="5 6">
    <name type="scientific">Eufriesea mexicana</name>
    <dbReference type="NCBI Taxonomy" id="516756"/>
    <lineage>
        <taxon>Eukaryota</taxon>
        <taxon>Metazoa</taxon>
        <taxon>Ecdysozoa</taxon>
        <taxon>Arthropoda</taxon>
        <taxon>Hexapoda</taxon>
        <taxon>Insecta</taxon>
        <taxon>Pterygota</taxon>
        <taxon>Neoptera</taxon>
        <taxon>Endopterygota</taxon>
        <taxon>Hymenoptera</taxon>
        <taxon>Apocrita</taxon>
        <taxon>Aculeata</taxon>
        <taxon>Apoidea</taxon>
        <taxon>Anthophila</taxon>
        <taxon>Apidae</taxon>
        <taxon>Eufriesea</taxon>
    </lineage>
</organism>
<evidence type="ECO:0000313" key="5">
    <source>
        <dbReference type="EMBL" id="OAD54495.1"/>
    </source>
</evidence>
<dbReference type="InterPro" id="IPR014721">
    <property type="entry name" value="Ribsml_uS5_D2-typ_fold_subgr"/>
</dbReference>
<keyword evidence="2" id="KW-0547">Nucleotide-binding</keyword>
<dbReference type="GO" id="GO:0004335">
    <property type="term" value="F:galactokinase activity"/>
    <property type="evidence" value="ECO:0007669"/>
    <property type="project" value="TreeGrafter"/>
</dbReference>
<dbReference type="EMBL" id="KQ764513">
    <property type="protein sequence ID" value="OAD54495.1"/>
    <property type="molecule type" value="Genomic_DNA"/>
</dbReference>
<keyword evidence="6" id="KW-1185">Reference proteome</keyword>
<dbReference type="PANTHER" id="PTHR10457">
    <property type="entry name" value="MEVALONATE KINASE/GALACTOKINASE"/>
    <property type="match status" value="1"/>
</dbReference>
<protein>
    <submittedName>
        <fullName evidence="5">Galactokinase</fullName>
    </submittedName>
</protein>
<keyword evidence="5" id="KW-0418">Kinase</keyword>
<dbReference type="Gene3D" id="3.30.230.10">
    <property type="match status" value="1"/>
</dbReference>
<evidence type="ECO:0000256" key="2">
    <source>
        <dbReference type="ARBA" id="ARBA00022741"/>
    </source>
</evidence>
<reference evidence="5 6" key="1">
    <citation type="submission" date="2015-07" db="EMBL/GenBank/DDBJ databases">
        <title>The genome of Eufriesea mexicana.</title>
        <authorList>
            <person name="Pan H."/>
            <person name="Kapheim K."/>
        </authorList>
    </citation>
    <scope>NUCLEOTIDE SEQUENCE [LARGE SCALE GENOMIC DNA]</scope>
    <source>
        <strain evidence="5">0111107269</strain>
        <tissue evidence="5">Whole body</tissue>
    </source>
</reference>
<dbReference type="AlphaFoldDB" id="A0A310SBP3"/>
<evidence type="ECO:0000256" key="1">
    <source>
        <dbReference type="ARBA" id="ARBA00006566"/>
    </source>
</evidence>
<evidence type="ECO:0000313" key="6">
    <source>
        <dbReference type="Proteomes" id="UP000250275"/>
    </source>
</evidence>
<name>A0A310SBP3_9HYME</name>
<feature type="domain" description="GHMP kinase N-terminal" evidence="4">
    <location>
        <begin position="192"/>
        <end position="278"/>
    </location>
</feature>
<dbReference type="GO" id="GO:0006012">
    <property type="term" value="P:galactose metabolic process"/>
    <property type="evidence" value="ECO:0007669"/>
    <property type="project" value="TreeGrafter"/>
</dbReference>
<evidence type="ECO:0000256" key="3">
    <source>
        <dbReference type="ARBA" id="ARBA00022840"/>
    </source>
</evidence>
<proteinExistence type="inferred from homology"/>
<dbReference type="InterPro" id="IPR020568">
    <property type="entry name" value="Ribosomal_Su5_D2-typ_SF"/>
</dbReference>
<evidence type="ECO:0000259" key="4">
    <source>
        <dbReference type="Pfam" id="PF00288"/>
    </source>
</evidence>
<comment type="similarity">
    <text evidence="1">Belongs to the GHMP kinase family. GalK subfamily.</text>
</comment>
<dbReference type="OrthoDB" id="275179at2759"/>
<gene>
    <name evidence="5" type="ORF">WN48_06684</name>
</gene>
<sequence length="401" mass="45737">MTHLPHPTNHNGNLIRYAVNDILTWNKEANQLQFLKDYYKLVKYHLDEHLPKKIPSFPTVDELRSRAEQEFINYYGLFPTCAVFAPGCFTIAGKSANLVESKSLSMVGANSGISVAVHCEPQFLVCTIAEYALSYNRNAIQLVTLVVGKRRHGSKWCQVKMFLDKNAGETFELRLNNENLHIHAEETSWIRYLKGTIRSFKNRRAYIPGFQIVIVSSLPAKHNFGSSSALVVALYTFFEAITNPHAESIIEKTLICHIAEELAAGSGKIRISDILTSIIGSESQIFAIDPQSLHIDRYQWNAIDVEFILIELANVKKKSYGIPIRYTNETCYKEIMTVINTMSRWRTHPIGVSMMKFLFSQRTMEMANDIIDRDRRIVKMTDAIRKEQWNVLGRILSNGSL</sequence>
<keyword evidence="5" id="KW-0808">Transferase</keyword>
<dbReference type="Pfam" id="PF00288">
    <property type="entry name" value="GHMP_kinases_N"/>
    <property type="match status" value="1"/>
</dbReference>
<dbReference type="Proteomes" id="UP000250275">
    <property type="component" value="Unassembled WGS sequence"/>
</dbReference>